<keyword evidence="2" id="KW-1185">Reference proteome</keyword>
<accession>A0AAP0LA05</accession>
<comment type="caution">
    <text evidence="1">The sequence shown here is derived from an EMBL/GenBank/DDBJ whole genome shotgun (WGS) entry which is preliminary data.</text>
</comment>
<proteinExistence type="predicted"/>
<dbReference type="AlphaFoldDB" id="A0AAP0LA05"/>
<evidence type="ECO:0000313" key="1">
    <source>
        <dbReference type="EMBL" id="KAK9167248.1"/>
    </source>
</evidence>
<protein>
    <submittedName>
        <fullName evidence="1">Uncharacterized protein</fullName>
    </submittedName>
</protein>
<organism evidence="1 2">
    <name type="scientific">Stephania cephalantha</name>
    <dbReference type="NCBI Taxonomy" id="152367"/>
    <lineage>
        <taxon>Eukaryota</taxon>
        <taxon>Viridiplantae</taxon>
        <taxon>Streptophyta</taxon>
        <taxon>Embryophyta</taxon>
        <taxon>Tracheophyta</taxon>
        <taxon>Spermatophyta</taxon>
        <taxon>Magnoliopsida</taxon>
        <taxon>Ranunculales</taxon>
        <taxon>Menispermaceae</taxon>
        <taxon>Menispermoideae</taxon>
        <taxon>Cissampelideae</taxon>
        <taxon>Stephania</taxon>
    </lineage>
</organism>
<gene>
    <name evidence="1" type="ORF">Scep_002439</name>
</gene>
<dbReference type="Proteomes" id="UP001419268">
    <property type="component" value="Unassembled WGS sequence"/>
</dbReference>
<sequence>MENSLVKIDHNLRKSDSIFKNGVPTITTVAFLRRRQWHEAVLSGAALERGRRRPTVVDLDSGDGTTGVMVAGGRCIEDLGSE</sequence>
<reference evidence="1 2" key="1">
    <citation type="submission" date="2024-01" db="EMBL/GenBank/DDBJ databases">
        <title>Genome assemblies of Stephania.</title>
        <authorList>
            <person name="Yang L."/>
        </authorList>
    </citation>
    <scope>NUCLEOTIDE SEQUENCE [LARGE SCALE GENOMIC DNA]</scope>
    <source>
        <strain evidence="1">JXDWG</strain>
        <tissue evidence="1">Leaf</tissue>
    </source>
</reference>
<evidence type="ECO:0000313" key="2">
    <source>
        <dbReference type="Proteomes" id="UP001419268"/>
    </source>
</evidence>
<dbReference type="EMBL" id="JBBNAG010000001">
    <property type="protein sequence ID" value="KAK9167248.1"/>
    <property type="molecule type" value="Genomic_DNA"/>
</dbReference>
<name>A0AAP0LA05_9MAGN</name>